<dbReference type="GO" id="GO:1990573">
    <property type="term" value="P:potassium ion import across plasma membrane"/>
    <property type="evidence" value="ECO:0007669"/>
    <property type="project" value="TreeGrafter"/>
</dbReference>
<dbReference type="GO" id="GO:0005391">
    <property type="term" value="F:P-type sodium:potassium-exchanging transporter activity"/>
    <property type="evidence" value="ECO:0007669"/>
    <property type="project" value="TreeGrafter"/>
</dbReference>
<feature type="transmembrane region" description="Helical" evidence="10">
    <location>
        <begin position="373"/>
        <end position="396"/>
    </location>
</feature>
<evidence type="ECO:0000256" key="4">
    <source>
        <dbReference type="ARBA" id="ARBA00022741"/>
    </source>
</evidence>
<keyword evidence="8 10" id="KW-0472">Membrane</keyword>
<dbReference type="SFLD" id="SFLDF00027">
    <property type="entry name" value="p-type_atpase"/>
    <property type="match status" value="1"/>
</dbReference>
<dbReference type="InterPro" id="IPR001757">
    <property type="entry name" value="P_typ_ATPase"/>
</dbReference>
<evidence type="ECO:0000256" key="10">
    <source>
        <dbReference type="SAM" id="Phobius"/>
    </source>
</evidence>
<feature type="transmembrane region" description="Helical" evidence="10">
    <location>
        <begin position="1093"/>
        <end position="1114"/>
    </location>
</feature>
<evidence type="ECO:0000256" key="9">
    <source>
        <dbReference type="SAM" id="MobiDB-lite"/>
    </source>
</evidence>
<evidence type="ECO:0000313" key="12">
    <source>
        <dbReference type="EMBL" id="KAJ1929419.1"/>
    </source>
</evidence>
<keyword evidence="7 10" id="KW-1133">Transmembrane helix</keyword>
<dbReference type="Pfam" id="PF00689">
    <property type="entry name" value="Cation_ATPase_C"/>
    <property type="match status" value="1"/>
</dbReference>
<dbReference type="InterPro" id="IPR059000">
    <property type="entry name" value="ATPase_P-type_domA"/>
</dbReference>
<feature type="transmembrane region" description="Helical" evidence="10">
    <location>
        <begin position="988"/>
        <end position="1012"/>
    </location>
</feature>
<dbReference type="InterPro" id="IPR006068">
    <property type="entry name" value="ATPase_P-typ_cation-transptr_C"/>
</dbReference>
<dbReference type="GO" id="GO:0005524">
    <property type="term" value="F:ATP binding"/>
    <property type="evidence" value="ECO:0007669"/>
    <property type="project" value="UniProtKB-KW"/>
</dbReference>
<evidence type="ECO:0000256" key="8">
    <source>
        <dbReference type="ARBA" id="ARBA00023136"/>
    </source>
</evidence>
<dbReference type="SUPFAM" id="SSF81660">
    <property type="entry name" value="Metal cation-transporting ATPase, ATP-binding domain N"/>
    <property type="match status" value="1"/>
</dbReference>
<dbReference type="PRINTS" id="PR00119">
    <property type="entry name" value="CATATPASE"/>
</dbReference>
<comment type="caution">
    <text evidence="12">The sequence shown here is derived from an EMBL/GenBank/DDBJ whole genome shotgun (WGS) entry which is preliminary data.</text>
</comment>
<dbReference type="GO" id="GO:0005886">
    <property type="term" value="C:plasma membrane"/>
    <property type="evidence" value="ECO:0007669"/>
    <property type="project" value="UniProtKB-SubCell"/>
</dbReference>
<comment type="subcellular location">
    <subcellularLocation>
        <location evidence="1">Cell membrane</location>
        <topology evidence="1">Multi-pass membrane protein</topology>
    </subcellularLocation>
</comment>
<dbReference type="NCBIfam" id="TIGR01494">
    <property type="entry name" value="ATPase_P-type"/>
    <property type="match status" value="2"/>
</dbReference>
<evidence type="ECO:0000256" key="1">
    <source>
        <dbReference type="ARBA" id="ARBA00004651"/>
    </source>
</evidence>
<dbReference type="PANTHER" id="PTHR43294:SF21">
    <property type="entry name" value="CATION TRANSPORTING ATPASE"/>
    <property type="match status" value="1"/>
</dbReference>
<evidence type="ECO:0000259" key="11">
    <source>
        <dbReference type="SMART" id="SM00831"/>
    </source>
</evidence>
<dbReference type="Pfam" id="PF00122">
    <property type="entry name" value="E1-E2_ATPase"/>
    <property type="match status" value="1"/>
</dbReference>
<dbReference type="Gene3D" id="3.40.1110.10">
    <property type="entry name" value="Calcium-transporting ATPase, cytoplasmic domain N"/>
    <property type="match status" value="1"/>
</dbReference>
<feature type="transmembrane region" description="Helical" evidence="10">
    <location>
        <begin position="1126"/>
        <end position="1145"/>
    </location>
</feature>
<evidence type="ECO:0000256" key="6">
    <source>
        <dbReference type="ARBA" id="ARBA00022967"/>
    </source>
</evidence>
<dbReference type="Proteomes" id="UP001150569">
    <property type="component" value="Unassembled WGS sequence"/>
</dbReference>
<dbReference type="GO" id="GO:0016887">
    <property type="term" value="F:ATP hydrolysis activity"/>
    <property type="evidence" value="ECO:0007669"/>
    <property type="project" value="InterPro"/>
</dbReference>
<dbReference type="InterPro" id="IPR023298">
    <property type="entry name" value="ATPase_P-typ_TM_dom_sf"/>
</dbReference>
<dbReference type="InterPro" id="IPR036412">
    <property type="entry name" value="HAD-like_sf"/>
</dbReference>
<protein>
    <recommendedName>
        <fullName evidence="11">Cation-transporting P-type ATPase N-terminal domain-containing protein</fullName>
    </recommendedName>
</protein>
<feature type="transmembrane region" description="Helical" evidence="10">
    <location>
        <begin position="402"/>
        <end position="426"/>
    </location>
</feature>
<keyword evidence="5" id="KW-0067">ATP-binding</keyword>
<dbReference type="Gene3D" id="3.40.50.1000">
    <property type="entry name" value="HAD superfamily/HAD-like"/>
    <property type="match status" value="1"/>
</dbReference>
<dbReference type="InterPro" id="IPR050510">
    <property type="entry name" value="Cation_transp_ATPase_P-type"/>
</dbReference>
<evidence type="ECO:0000256" key="2">
    <source>
        <dbReference type="ARBA" id="ARBA00022475"/>
    </source>
</evidence>
<dbReference type="GO" id="GO:0006883">
    <property type="term" value="P:intracellular sodium ion homeostasis"/>
    <property type="evidence" value="ECO:0007669"/>
    <property type="project" value="TreeGrafter"/>
</dbReference>
<name>A0A9W8E252_9FUNG</name>
<dbReference type="InterPro" id="IPR008250">
    <property type="entry name" value="ATPase_P-typ_transduc_dom_A_sf"/>
</dbReference>
<dbReference type="Pfam" id="PF00690">
    <property type="entry name" value="Cation_ATPase_N"/>
    <property type="match status" value="1"/>
</dbReference>
<dbReference type="PROSITE" id="PS00154">
    <property type="entry name" value="ATPASE_E1_E2"/>
    <property type="match status" value="1"/>
</dbReference>
<dbReference type="FunFam" id="3.40.50.1000:FF:000083">
    <property type="entry name" value="Sodium/potassium-transporting ATPase subunit alpha"/>
    <property type="match status" value="1"/>
</dbReference>
<dbReference type="InterPro" id="IPR044492">
    <property type="entry name" value="P_typ_ATPase_HD_dom"/>
</dbReference>
<dbReference type="InterPro" id="IPR023299">
    <property type="entry name" value="ATPase_P-typ_cyto_dom_N"/>
</dbReference>
<dbReference type="PANTHER" id="PTHR43294">
    <property type="entry name" value="SODIUM/POTASSIUM-TRANSPORTING ATPASE SUBUNIT ALPHA"/>
    <property type="match status" value="1"/>
</dbReference>
<feature type="transmembrane region" description="Helical" evidence="10">
    <location>
        <begin position="209"/>
        <end position="228"/>
    </location>
</feature>
<evidence type="ECO:0000256" key="7">
    <source>
        <dbReference type="ARBA" id="ARBA00022989"/>
    </source>
</evidence>
<accession>A0A9W8E252</accession>
<dbReference type="PRINTS" id="PR00121">
    <property type="entry name" value="NAKATPASE"/>
</dbReference>
<gene>
    <name evidence="12" type="ORF">IWQ60_001164</name>
</gene>
<dbReference type="Pfam" id="PF13246">
    <property type="entry name" value="Cation_ATPase"/>
    <property type="match status" value="1"/>
</dbReference>
<dbReference type="SMART" id="SM00831">
    <property type="entry name" value="Cation_ATPase_N"/>
    <property type="match status" value="1"/>
</dbReference>
<dbReference type="Gene3D" id="2.70.150.10">
    <property type="entry name" value="Calcium-transporting ATPase, cytoplasmic transduction domain A"/>
    <property type="match status" value="1"/>
</dbReference>
<keyword evidence="13" id="KW-1185">Reference proteome</keyword>
<keyword evidence="6" id="KW-1278">Translocase</keyword>
<sequence length="1182" mass="130167">MPDLPSDAKPNHLQVPTPTTPAPGVSFAADIRADQTPSTTYFPSHQDVLPAPAVTFGADLLVRTQPATTDAPSEKDTLLEESEQDAIKNAKFYDEKDGGRPSVAQVSGKVRRTPKKEITIVEHLMTVEQVCQRHETAVDMAHPTSSHGLDAEAAALRLAANGPNVLTPPKKRHPFFHYLEHLRSLFNLLLILAGILDFILLAIDPSGNHANIYLGAILIAVAFLNAFIEFYQLHKSQKILESFLNMIPQKCHVVRAGKLAQISAAGLVLGDVVYVSQGDKVPADLYIFAANELKVDNSSLTGESEPQSRRPHNDMTNCLEATNLVFNGTLAVAGEGYGIVICTGDNTVLGQIAGLTASEEKNPSPLSQEIDHFVKIIATISIITAVIFFVICIAMYGKAAYAINFAIGIFVAWVPQGLMATVTMLLTIAAKRLTKQNVLVKDLQGVETLGAITLLATDKTGTLTRNQMTVTNLWAARRLYTATRAGGGCGDPFSLDATGVTELLHIASLCAKAKFDRTDVPVEQRQVLGDATESGLVRFAAQNLADFDTLPDQYPKVFEIPFNSDNKWHMTIHRKPHACGDLTLFIKGAPERILLLCNTILAESGAAEPMTDAHRAEFQETYEYMAGLGHRVLAFAQLLLPSDCYPADYAFQRDNHDYPSCDFCFVGLASLEDPPKHGVREAIGRCRAAGIQVMMVTGDHPLTAEAIGRKINLMISETREQVARRTRVPVDSVAEHEYNAVVVHGETIDTMEDADWDLIFTKSEIIFARTSPKHKLEIVKRAQSMGHIVGVTGDGVNDSPALKKADLGIAMNLSGSDVSKEAAAMILLDDNFASIVSGIEEGRLIFINLKKSIQYTVTHSTPEVLPNLLYIIVPFPLPIAAILILAIDLGFELFISLSFAWEPAENASQLMKLPPRRPITVESVGRYRARLARLPQPDLDPETGEAIPVRWTTRVGRTVRRPFSRHYWTDMFEKADGEILVDGNLLSWAYLECGLIESAACLTAFFLVLYHWGITPTIAREMARDGSYFTDSSPDYIHAATGFRLTASQQERALGEAQSAFYIAVMISQIFNMFACKARYRLPLGRHMFRNHYSFYGLFAGAALAMLVVYVPPFNYVFLSNYHLSPLYWLVPMAFGVVIIVYACLRMLILRHLRPIQWSPEITGLQMYPTVWSQRSAGKVVV</sequence>
<evidence type="ECO:0000313" key="13">
    <source>
        <dbReference type="Proteomes" id="UP001150569"/>
    </source>
</evidence>
<dbReference type="OrthoDB" id="158672at2759"/>
<dbReference type="AlphaFoldDB" id="A0A9W8E252"/>
<dbReference type="EMBL" id="JANBPT010000035">
    <property type="protein sequence ID" value="KAJ1929419.1"/>
    <property type="molecule type" value="Genomic_DNA"/>
</dbReference>
<feature type="domain" description="Cation-transporting P-type ATPase N-terminal" evidence="11">
    <location>
        <begin position="121"/>
        <end position="202"/>
    </location>
</feature>
<evidence type="ECO:0000256" key="5">
    <source>
        <dbReference type="ARBA" id="ARBA00022840"/>
    </source>
</evidence>
<dbReference type="GO" id="GO:1902600">
    <property type="term" value="P:proton transmembrane transport"/>
    <property type="evidence" value="ECO:0007669"/>
    <property type="project" value="TreeGrafter"/>
</dbReference>
<dbReference type="SUPFAM" id="SSF81653">
    <property type="entry name" value="Calcium ATPase, transduction domain A"/>
    <property type="match status" value="1"/>
</dbReference>
<dbReference type="SUPFAM" id="SSF81665">
    <property type="entry name" value="Calcium ATPase, transmembrane domain M"/>
    <property type="match status" value="2"/>
</dbReference>
<dbReference type="GO" id="GO:0036376">
    <property type="term" value="P:sodium ion export across plasma membrane"/>
    <property type="evidence" value="ECO:0007669"/>
    <property type="project" value="TreeGrafter"/>
</dbReference>
<keyword evidence="4" id="KW-0547">Nucleotide-binding</keyword>
<feature type="region of interest" description="Disordered" evidence="9">
    <location>
        <begin position="1"/>
        <end position="25"/>
    </location>
</feature>
<reference evidence="12" key="1">
    <citation type="submission" date="2022-07" db="EMBL/GenBank/DDBJ databases">
        <title>Phylogenomic reconstructions and comparative analyses of Kickxellomycotina fungi.</title>
        <authorList>
            <person name="Reynolds N.K."/>
            <person name="Stajich J.E."/>
            <person name="Barry K."/>
            <person name="Grigoriev I.V."/>
            <person name="Crous P."/>
            <person name="Smith M.E."/>
        </authorList>
    </citation>
    <scope>NUCLEOTIDE SEQUENCE</scope>
    <source>
        <strain evidence="12">RSA 861</strain>
    </source>
</reference>
<keyword evidence="2" id="KW-1003">Cell membrane</keyword>
<dbReference type="Gene3D" id="1.20.1110.10">
    <property type="entry name" value="Calcium-transporting ATPase, transmembrane domain"/>
    <property type="match status" value="2"/>
</dbReference>
<keyword evidence="3 10" id="KW-0812">Transmembrane</keyword>
<dbReference type="InterPro" id="IPR018303">
    <property type="entry name" value="ATPase_P-typ_P_site"/>
</dbReference>
<dbReference type="FunFam" id="3.40.1110.10:FF:000061">
    <property type="entry name" value="Potassium-transporting ATPase alpha chain 1"/>
    <property type="match status" value="1"/>
</dbReference>
<feature type="transmembrane region" description="Helical" evidence="10">
    <location>
        <begin position="868"/>
        <end position="887"/>
    </location>
</feature>
<evidence type="ECO:0000256" key="3">
    <source>
        <dbReference type="ARBA" id="ARBA00022692"/>
    </source>
</evidence>
<feature type="transmembrane region" description="Helical" evidence="10">
    <location>
        <begin position="185"/>
        <end position="203"/>
    </location>
</feature>
<dbReference type="InterPro" id="IPR004014">
    <property type="entry name" value="ATPase_P-typ_cation-transptr_N"/>
</dbReference>
<dbReference type="SFLD" id="SFLDS00003">
    <property type="entry name" value="Haloacid_Dehalogenase"/>
    <property type="match status" value="1"/>
</dbReference>
<dbReference type="SFLD" id="SFLDG00002">
    <property type="entry name" value="C1.7:_P-type_atpase_like"/>
    <property type="match status" value="1"/>
</dbReference>
<dbReference type="InterPro" id="IPR023214">
    <property type="entry name" value="HAD_sf"/>
</dbReference>
<organism evidence="12 13">
    <name type="scientific">Tieghemiomyces parasiticus</name>
    <dbReference type="NCBI Taxonomy" id="78921"/>
    <lineage>
        <taxon>Eukaryota</taxon>
        <taxon>Fungi</taxon>
        <taxon>Fungi incertae sedis</taxon>
        <taxon>Zoopagomycota</taxon>
        <taxon>Kickxellomycotina</taxon>
        <taxon>Dimargaritomycetes</taxon>
        <taxon>Dimargaritales</taxon>
        <taxon>Dimargaritaceae</taxon>
        <taxon>Tieghemiomyces</taxon>
    </lineage>
</organism>
<dbReference type="SUPFAM" id="SSF56784">
    <property type="entry name" value="HAD-like"/>
    <property type="match status" value="1"/>
</dbReference>
<dbReference type="FunFam" id="2.70.150.10:FF:000003">
    <property type="entry name" value="Sodium/potassium-transporting ATPase subunit alpha"/>
    <property type="match status" value="1"/>
</dbReference>
<proteinExistence type="predicted"/>
<dbReference type="GO" id="GO:0030007">
    <property type="term" value="P:intracellular potassium ion homeostasis"/>
    <property type="evidence" value="ECO:0007669"/>
    <property type="project" value="TreeGrafter"/>
</dbReference>